<keyword evidence="4 8" id="KW-0812">Transmembrane</keyword>
<evidence type="ECO:0000256" key="6">
    <source>
        <dbReference type="ARBA" id="ARBA00022989"/>
    </source>
</evidence>
<sequence>MTSKASPGQETPQHYAYLRHSFLPQVRWEQFIAGLAGGAMSTLVLHPLDLAKIRLQVNEGTGAVTARPRSTRLIGTLSEVYKARGLLGLYQGITPNLLGAASAWGLYFFM</sequence>
<dbReference type="PANTHER" id="PTHR45683">
    <property type="entry name" value="MITOCHONDRIAL NICOTINAMIDE ADENINE DINUCLEOTIDE TRANSPORTER 1-RELATED-RELATED"/>
    <property type="match status" value="1"/>
</dbReference>
<accession>A0A3P7PF32</accession>
<evidence type="ECO:0000256" key="8">
    <source>
        <dbReference type="PROSITE-ProRule" id="PRU00282"/>
    </source>
</evidence>
<gene>
    <name evidence="10" type="ORF">DILT_LOCUS13217</name>
</gene>
<dbReference type="GO" id="GO:0055085">
    <property type="term" value="P:transmembrane transport"/>
    <property type="evidence" value="ECO:0007669"/>
    <property type="project" value="InterPro"/>
</dbReference>
<reference evidence="10 11" key="1">
    <citation type="submission" date="2018-11" db="EMBL/GenBank/DDBJ databases">
        <authorList>
            <consortium name="Pathogen Informatics"/>
        </authorList>
    </citation>
    <scope>NUCLEOTIDE SEQUENCE [LARGE SCALE GENOMIC DNA]</scope>
</reference>
<evidence type="ECO:0000313" key="10">
    <source>
        <dbReference type="EMBL" id="VDN18572.1"/>
    </source>
</evidence>
<dbReference type="PROSITE" id="PS50920">
    <property type="entry name" value="SOLCAR"/>
    <property type="match status" value="1"/>
</dbReference>
<protein>
    <submittedName>
        <fullName evidence="10">Uncharacterized protein</fullName>
    </submittedName>
</protein>
<evidence type="ECO:0000256" key="2">
    <source>
        <dbReference type="ARBA" id="ARBA00006375"/>
    </source>
</evidence>
<keyword evidence="6" id="KW-1133">Transmembrane helix</keyword>
<evidence type="ECO:0000256" key="3">
    <source>
        <dbReference type="ARBA" id="ARBA00022448"/>
    </source>
</evidence>
<dbReference type="InterPro" id="IPR018108">
    <property type="entry name" value="MCP_transmembrane"/>
</dbReference>
<evidence type="ECO:0000313" key="11">
    <source>
        <dbReference type="Proteomes" id="UP000281553"/>
    </source>
</evidence>
<dbReference type="OrthoDB" id="428293at2759"/>
<dbReference type="Gene3D" id="1.50.40.10">
    <property type="entry name" value="Mitochondrial carrier domain"/>
    <property type="match status" value="1"/>
</dbReference>
<dbReference type="Pfam" id="PF00153">
    <property type="entry name" value="Mito_carr"/>
    <property type="match status" value="1"/>
</dbReference>
<dbReference type="SUPFAM" id="SSF103506">
    <property type="entry name" value="Mitochondrial carrier"/>
    <property type="match status" value="1"/>
</dbReference>
<dbReference type="GO" id="GO:0006862">
    <property type="term" value="P:nucleotide transport"/>
    <property type="evidence" value="ECO:0007669"/>
    <property type="project" value="InterPro"/>
</dbReference>
<proteinExistence type="inferred from homology"/>
<evidence type="ECO:0000256" key="4">
    <source>
        <dbReference type="ARBA" id="ARBA00022692"/>
    </source>
</evidence>
<dbReference type="InterPro" id="IPR044712">
    <property type="entry name" value="SLC25A32-like"/>
</dbReference>
<keyword evidence="5" id="KW-0677">Repeat</keyword>
<comment type="subcellular location">
    <subcellularLocation>
        <location evidence="1">Membrane</location>
        <topology evidence="1">Multi-pass membrane protein</topology>
    </subcellularLocation>
</comment>
<dbReference type="Proteomes" id="UP000281553">
    <property type="component" value="Unassembled WGS sequence"/>
</dbReference>
<dbReference type="InterPro" id="IPR023395">
    <property type="entry name" value="MCP_dom_sf"/>
</dbReference>
<evidence type="ECO:0000256" key="1">
    <source>
        <dbReference type="ARBA" id="ARBA00004141"/>
    </source>
</evidence>
<dbReference type="EMBL" id="UYRU01069319">
    <property type="protein sequence ID" value="VDN18572.1"/>
    <property type="molecule type" value="Genomic_DNA"/>
</dbReference>
<keyword evidence="7 8" id="KW-0472">Membrane</keyword>
<dbReference type="GO" id="GO:0016020">
    <property type="term" value="C:membrane"/>
    <property type="evidence" value="ECO:0007669"/>
    <property type="project" value="UniProtKB-SubCell"/>
</dbReference>
<evidence type="ECO:0000256" key="9">
    <source>
        <dbReference type="RuleBase" id="RU000488"/>
    </source>
</evidence>
<name>A0A3P7PF32_DIBLA</name>
<organism evidence="10 11">
    <name type="scientific">Dibothriocephalus latus</name>
    <name type="common">Fish tapeworm</name>
    <name type="synonym">Diphyllobothrium latum</name>
    <dbReference type="NCBI Taxonomy" id="60516"/>
    <lineage>
        <taxon>Eukaryota</taxon>
        <taxon>Metazoa</taxon>
        <taxon>Spiralia</taxon>
        <taxon>Lophotrochozoa</taxon>
        <taxon>Platyhelminthes</taxon>
        <taxon>Cestoda</taxon>
        <taxon>Eucestoda</taxon>
        <taxon>Diphyllobothriidea</taxon>
        <taxon>Diphyllobothriidae</taxon>
        <taxon>Dibothriocephalus</taxon>
    </lineage>
</organism>
<comment type="similarity">
    <text evidence="2 9">Belongs to the mitochondrial carrier (TC 2.A.29) family.</text>
</comment>
<feature type="repeat" description="Solcar" evidence="8">
    <location>
        <begin position="25"/>
        <end position="110"/>
    </location>
</feature>
<keyword evidence="11" id="KW-1185">Reference proteome</keyword>
<dbReference type="AlphaFoldDB" id="A0A3P7PF32"/>
<evidence type="ECO:0000256" key="5">
    <source>
        <dbReference type="ARBA" id="ARBA00022737"/>
    </source>
</evidence>
<evidence type="ECO:0000256" key="7">
    <source>
        <dbReference type="ARBA" id="ARBA00023136"/>
    </source>
</evidence>
<keyword evidence="3 9" id="KW-0813">Transport</keyword>